<reference evidence="1 2" key="1">
    <citation type="journal article" date="2016" name="Nat. Commun.">
        <title>Thousands of microbial genomes shed light on interconnected biogeochemical processes in an aquifer system.</title>
        <authorList>
            <person name="Anantharaman K."/>
            <person name="Brown C.T."/>
            <person name="Hug L.A."/>
            <person name="Sharon I."/>
            <person name="Castelle C.J."/>
            <person name="Probst A.J."/>
            <person name="Thomas B.C."/>
            <person name="Singh A."/>
            <person name="Wilkins M.J."/>
            <person name="Karaoz U."/>
            <person name="Brodie E.L."/>
            <person name="Williams K.H."/>
            <person name="Hubbard S.S."/>
            <person name="Banfield J.F."/>
        </authorList>
    </citation>
    <scope>NUCLEOTIDE SEQUENCE [LARGE SCALE GENOMIC DNA]</scope>
</reference>
<dbReference type="Proteomes" id="UP000178993">
    <property type="component" value="Unassembled WGS sequence"/>
</dbReference>
<dbReference type="AlphaFoldDB" id="A0A1F4Z954"/>
<organism evidence="1 2">
    <name type="scientific">Candidatus Amesbacteria bacterium RIFCSPHIGHO2_12_FULL_48_14</name>
    <dbReference type="NCBI Taxonomy" id="1797257"/>
    <lineage>
        <taxon>Bacteria</taxon>
        <taxon>Candidatus Amesiibacteriota</taxon>
    </lineage>
</organism>
<comment type="caution">
    <text evidence="1">The sequence shown here is derived from an EMBL/GenBank/DDBJ whole genome shotgun (WGS) entry which is preliminary data.</text>
</comment>
<evidence type="ECO:0000313" key="2">
    <source>
        <dbReference type="Proteomes" id="UP000178993"/>
    </source>
</evidence>
<gene>
    <name evidence="1" type="ORF">A3E17_02915</name>
</gene>
<evidence type="ECO:0000313" key="1">
    <source>
        <dbReference type="EMBL" id="OGD02735.1"/>
    </source>
</evidence>
<proteinExistence type="predicted"/>
<sequence>MILTIILYRLPRRNPIKLRPLPKVVLPFTIPLLPLNQSLGPRSNPADAATFFFSDLAFPLLTIFD</sequence>
<dbReference type="EMBL" id="MEXL01000022">
    <property type="protein sequence ID" value="OGD02735.1"/>
    <property type="molecule type" value="Genomic_DNA"/>
</dbReference>
<protein>
    <submittedName>
        <fullName evidence="1">Uncharacterized protein</fullName>
    </submittedName>
</protein>
<accession>A0A1F4Z954</accession>
<name>A0A1F4Z954_9BACT</name>